<dbReference type="Gene3D" id="2.40.50.140">
    <property type="entry name" value="Nucleic acid-binding proteins"/>
    <property type="match status" value="1"/>
</dbReference>
<dbReference type="STRING" id="32264.T1KEU8"/>
<evidence type="ECO:0000313" key="4">
    <source>
        <dbReference type="Proteomes" id="UP000015104"/>
    </source>
</evidence>
<accession>T1KEU8</accession>
<sequence>MGKVKNNETKSTTSLVPQLKVDWRELRRQKQKWKKEKEDKKALKQVKEEEKKKVEEDNKKKEESEGIHYTISVAVPGSILNNAQSPELRSYLIGQIARACVIFNCDEIVIYDEYAIPESLNDEALRRDNRRRCLAQMAKVLQYLECPQYLRKHLFPLHEDLQYAGLLNPLDTGHHLKESDESRFREGIVTNSVHPDKGGCYINVGLKKDVFIKESLTPGLRVTIELDTDQSSKKLKGKPIPPSGPKDRAGLYWGYSVRLASSLSDVIAECPYDGGYDLTIGTSERGDNVDEKIDSLPDNFKHCLIVFGGLKGIEAAIDADTKYSNIGDPRDIFQFYLNTCPNQGSNTIRTEEAILVSLAALRPKLMKPNKKSLT</sequence>
<gene>
    <name evidence="3" type="primary">107363710</name>
</gene>
<dbReference type="CDD" id="cd18086">
    <property type="entry name" value="HsC9orf114-like"/>
    <property type="match status" value="1"/>
</dbReference>
<dbReference type="InterPro" id="IPR003750">
    <property type="entry name" value="Put_MeTrfase-C9orf114-like"/>
</dbReference>
<dbReference type="InterPro" id="IPR029026">
    <property type="entry name" value="tRNA_m1G_MTases_N"/>
</dbReference>
<protein>
    <submittedName>
        <fullName evidence="3">Uncharacterized protein</fullName>
    </submittedName>
</protein>
<dbReference type="KEGG" id="tut:107363710"/>
<proteinExistence type="inferred from homology"/>
<dbReference type="SUPFAM" id="SSF75217">
    <property type="entry name" value="alpha/beta knot"/>
    <property type="match status" value="1"/>
</dbReference>
<evidence type="ECO:0000256" key="1">
    <source>
        <dbReference type="ARBA" id="ARBA00009841"/>
    </source>
</evidence>
<dbReference type="HOGENOM" id="CLU_017233_4_0_1"/>
<reference evidence="4" key="1">
    <citation type="submission" date="2011-08" db="EMBL/GenBank/DDBJ databases">
        <authorList>
            <person name="Rombauts S."/>
        </authorList>
    </citation>
    <scope>NUCLEOTIDE SEQUENCE</scope>
    <source>
        <strain evidence="4">London</strain>
    </source>
</reference>
<evidence type="ECO:0000313" key="3">
    <source>
        <dbReference type="EnsemblMetazoa" id="tetur10g00810.1"/>
    </source>
</evidence>
<dbReference type="eggNOG" id="KOG3925">
    <property type="taxonomic scope" value="Eukaryota"/>
</dbReference>
<organism evidence="3 4">
    <name type="scientific">Tetranychus urticae</name>
    <name type="common">Two-spotted spider mite</name>
    <dbReference type="NCBI Taxonomy" id="32264"/>
    <lineage>
        <taxon>Eukaryota</taxon>
        <taxon>Metazoa</taxon>
        <taxon>Ecdysozoa</taxon>
        <taxon>Arthropoda</taxon>
        <taxon>Chelicerata</taxon>
        <taxon>Arachnida</taxon>
        <taxon>Acari</taxon>
        <taxon>Acariformes</taxon>
        <taxon>Trombidiformes</taxon>
        <taxon>Prostigmata</taxon>
        <taxon>Eleutherengona</taxon>
        <taxon>Raphignathae</taxon>
        <taxon>Tetranychoidea</taxon>
        <taxon>Tetranychidae</taxon>
        <taxon>Tetranychus</taxon>
    </lineage>
</organism>
<dbReference type="PANTHER" id="PTHR12150">
    <property type="entry name" value="CLASS IV SAM-BINDING METHYLTRANSFERASE-RELATED"/>
    <property type="match status" value="1"/>
</dbReference>
<keyword evidence="4" id="KW-1185">Reference proteome</keyword>
<comment type="similarity">
    <text evidence="1">Belongs to the class IV-like SAM-binding methyltransferase superfamily.</text>
</comment>
<dbReference type="Gene3D" id="3.40.1280.10">
    <property type="match status" value="1"/>
</dbReference>
<dbReference type="Pfam" id="PF02598">
    <property type="entry name" value="Methyltrn_RNA_3"/>
    <property type="match status" value="1"/>
</dbReference>
<dbReference type="InterPro" id="IPR012340">
    <property type="entry name" value="NA-bd_OB-fold"/>
</dbReference>
<dbReference type="EnsemblMetazoa" id="tetur10g00810.1">
    <property type="protein sequence ID" value="tetur10g00810.1"/>
    <property type="gene ID" value="tetur10g00810"/>
</dbReference>
<evidence type="ECO:0000256" key="2">
    <source>
        <dbReference type="SAM" id="MobiDB-lite"/>
    </source>
</evidence>
<dbReference type="SUPFAM" id="SSF50249">
    <property type="entry name" value="Nucleic acid-binding proteins"/>
    <property type="match status" value="1"/>
</dbReference>
<dbReference type="EMBL" id="CAEY01000029">
    <property type="status" value="NOT_ANNOTATED_CDS"/>
    <property type="molecule type" value="Genomic_DNA"/>
</dbReference>
<name>T1KEU8_TETUR</name>
<dbReference type="OrthoDB" id="361029at2759"/>
<dbReference type="Proteomes" id="UP000015104">
    <property type="component" value="Unassembled WGS sequence"/>
</dbReference>
<feature type="region of interest" description="Disordered" evidence="2">
    <location>
        <begin position="34"/>
        <end position="61"/>
    </location>
</feature>
<dbReference type="InterPro" id="IPR029028">
    <property type="entry name" value="Alpha/beta_knot_MTases"/>
</dbReference>
<dbReference type="AlphaFoldDB" id="T1KEU8"/>
<reference evidence="3" key="2">
    <citation type="submission" date="2015-06" db="UniProtKB">
        <authorList>
            <consortium name="EnsemblMetazoa"/>
        </authorList>
    </citation>
    <scope>IDENTIFICATION</scope>
</reference>
<dbReference type="OMA" id="FFPIHKD"/>
<dbReference type="PANTHER" id="PTHR12150:SF13">
    <property type="entry name" value="METHYLTRANSFERASE C9ORF114-RELATED"/>
    <property type="match status" value="1"/>
</dbReference>
<feature type="compositionally biased region" description="Basic and acidic residues" evidence="2">
    <location>
        <begin position="35"/>
        <end position="61"/>
    </location>
</feature>